<evidence type="ECO:0000313" key="2">
    <source>
        <dbReference type="Proteomes" id="UP001230188"/>
    </source>
</evidence>
<evidence type="ECO:0000313" key="1">
    <source>
        <dbReference type="EMBL" id="KAJ8600907.1"/>
    </source>
</evidence>
<dbReference type="Gene3D" id="1.10.1280.10">
    <property type="entry name" value="Di-copper center containing domain from catechol oxidase"/>
    <property type="match status" value="1"/>
</dbReference>
<name>A0AAD7UBH3_9STRA</name>
<proteinExistence type="predicted"/>
<dbReference type="EMBL" id="JAQMWT010000466">
    <property type="protein sequence ID" value="KAJ8600907.1"/>
    <property type="molecule type" value="Genomic_DNA"/>
</dbReference>
<reference evidence="1" key="1">
    <citation type="submission" date="2023-01" db="EMBL/GenBank/DDBJ databases">
        <title>Metagenome sequencing of chrysophaentin producing Chrysophaeum taylorii.</title>
        <authorList>
            <person name="Davison J."/>
            <person name="Bewley C."/>
        </authorList>
    </citation>
    <scope>NUCLEOTIDE SEQUENCE</scope>
    <source>
        <strain evidence="1">NIES-1699</strain>
    </source>
</reference>
<dbReference type="InterPro" id="IPR008922">
    <property type="entry name" value="Di-copper_centre_dom_sf"/>
</dbReference>
<sequence length="612" mass="67437">MCGVAILRRKDLAGDLFASYGAAAWWRRWKNQRWRDARLRVTSEYERMSGRELGNGLYPYEYIAQVGKAVRIELESGEAAAWRIAEQRDSSIVVYDSQGRLEEQIEVVFGEARAYDVAAMNDGTAVSFQVSSRIVRRELRSLTDSDRERYLSAMVVVYETPQREGRAAYGSSWMSADWLVREHLNGAASIECDHWHDGAGLLNHHIGITWQMEQSMRLVDPTVAAHYYDYTVDAADLGQNWGESEIFSADWFGSASPPRDDHVVDAGRWGYMRVLGGDAASSFSPKLLNPYGLLRSPWNTNKTPFLTRHNRTLGSVGDGYATFPDCAAFGRYAQRRQLSLGEILAALNGELHGPVHVMIGGHWGADPTKWRGVTAGLEFADAFLLLSKSLWRQGYVRCPGACASDVPQEACACSCPRGTNRTAADVLEDTGVRALNPIANLDVLLRANGLSDDDLLDELCHVGYAGEMFTSAAPQDPTFWPVHGNGERFLQYLRILDSRGDVDLDETWGYAHRKAVPSDAGIVCDWSRVGGGGGGSGDDLGELVHLPTCAARTCPGHRAFDLLPFFNLTGDHARTVVTNAEFYALVSPLNADLPYVYDSLSYWPGCAGASLV</sequence>
<protein>
    <recommendedName>
        <fullName evidence="3">Tyrosinase copper-binding domain-containing protein</fullName>
    </recommendedName>
</protein>
<dbReference type="SUPFAM" id="SSF48056">
    <property type="entry name" value="Di-copper centre-containing domain"/>
    <property type="match status" value="1"/>
</dbReference>
<evidence type="ECO:0008006" key="3">
    <source>
        <dbReference type="Google" id="ProtNLM"/>
    </source>
</evidence>
<gene>
    <name evidence="1" type="ORF">CTAYLR_005047</name>
</gene>
<organism evidence="1 2">
    <name type="scientific">Chrysophaeum taylorii</name>
    <dbReference type="NCBI Taxonomy" id="2483200"/>
    <lineage>
        <taxon>Eukaryota</taxon>
        <taxon>Sar</taxon>
        <taxon>Stramenopiles</taxon>
        <taxon>Ochrophyta</taxon>
        <taxon>Pelagophyceae</taxon>
        <taxon>Pelagomonadales</taxon>
        <taxon>Pelagomonadaceae</taxon>
        <taxon>Chrysophaeum</taxon>
    </lineage>
</organism>
<dbReference type="AlphaFoldDB" id="A0AAD7UBH3"/>
<dbReference type="Proteomes" id="UP001230188">
    <property type="component" value="Unassembled WGS sequence"/>
</dbReference>
<accession>A0AAD7UBH3</accession>
<comment type="caution">
    <text evidence="1">The sequence shown here is derived from an EMBL/GenBank/DDBJ whole genome shotgun (WGS) entry which is preliminary data.</text>
</comment>
<keyword evidence="2" id="KW-1185">Reference proteome</keyword>